<comment type="caution">
    <text evidence="1">The sequence shown here is derived from an EMBL/GenBank/DDBJ whole genome shotgun (WGS) entry which is preliminary data.</text>
</comment>
<keyword evidence="2" id="KW-1185">Reference proteome</keyword>
<gene>
    <name evidence="1" type="ORF">SPELUC_LOCUS1899</name>
</gene>
<accession>A0ACA9KIQ4</accession>
<sequence length="263" mass="29361">MGLISRPNSLNLIRQNITIIPKVPITLHGIDGRYATALFSAASKTDNLNSVELELKQVKSAIKKDAKINNFLEDPSLNRNQKKLGVQEFLKQGKYCDITKSFFQVLAENGRLNETIKIVDAYVSLMAAHRGEILVTIITAKELDPKLSDKLKASLSKSKFVKPNQKLQIENKINPSILGGLVIEIGGDQTIDLSIASKIAKLNKLLTEENKNEKRKHVASAIVRFPELEKVLVFPYNTIRFISHSGNMSPGNGYASQYDYRRV</sequence>
<organism evidence="1 2">
    <name type="scientific">Cetraspora pellucida</name>
    <dbReference type="NCBI Taxonomy" id="1433469"/>
    <lineage>
        <taxon>Eukaryota</taxon>
        <taxon>Fungi</taxon>
        <taxon>Fungi incertae sedis</taxon>
        <taxon>Mucoromycota</taxon>
        <taxon>Glomeromycotina</taxon>
        <taxon>Glomeromycetes</taxon>
        <taxon>Diversisporales</taxon>
        <taxon>Gigasporaceae</taxon>
        <taxon>Cetraspora</taxon>
    </lineage>
</organism>
<proteinExistence type="predicted"/>
<reference evidence="1" key="1">
    <citation type="submission" date="2021-06" db="EMBL/GenBank/DDBJ databases">
        <authorList>
            <person name="Kallberg Y."/>
            <person name="Tangrot J."/>
            <person name="Rosling A."/>
        </authorList>
    </citation>
    <scope>NUCLEOTIDE SEQUENCE</scope>
    <source>
        <strain evidence="1">28 12/20/2015</strain>
    </source>
</reference>
<protein>
    <submittedName>
        <fullName evidence="1">15696_t:CDS:1</fullName>
    </submittedName>
</protein>
<dbReference type="EMBL" id="CAJVPW010001113">
    <property type="protein sequence ID" value="CAG8475746.1"/>
    <property type="molecule type" value="Genomic_DNA"/>
</dbReference>
<evidence type="ECO:0000313" key="2">
    <source>
        <dbReference type="Proteomes" id="UP000789366"/>
    </source>
</evidence>
<evidence type="ECO:0000313" key="1">
    <source>
        <dbReference type="EMBL" id="CAG8475746.1"/>
    </source>
</evidence>
<dbReference type="Proteomes" id="UP000789366">
    <property type="component" value="Unassembled WGS sequence"/>
</dbReference>
<name>A0ACA9KIQ4_9GLOM</name>